<reference evidence="4" key="2">
    <citation type="submission" date="2012-10" db="EMBL/GenBank/DDBJ databases">
        <title>Improved high-quality draft of Thermaerobacter subterraneus C21, DSM 13965.</title>
        <authorList>
            <consortium name="DOE Joint Genome Institute"/>
            <person name="Eisen J."/>
            <person name="Huntemann M."/>
            <person name="Wei C.-L."/>
            <person name="Han J."/>
            <person name="Detter J.C."/>
            <person name="Han C."/>
            <person name="Tapia R."/>
            <person name="Chen A."/>
            <person name="Kyrpides N."/>
            <person name="Mavromatis K."/>
            <person name="Markowitz V."/>
            <person name="Szeto E."/>
            <person name="Ivanova N."/>
            <person name="Mikhailova N."/>
            <person name="Ovchinnikova G."/>
            <person name="Pagani I."/>
            <person name="Pati A."/>
            <person name="Goodwin L."/>
            <person name="Nordberg H.P."/>
            <person name="Cantor M.N."/>
            <person name="Hua S.X."/>
            <person name="Woyke T."/>
            <person name="Eisen J."/>
            <person name="Klenk H.-P."/>
        </authorList>
    </citation>
    <scope>NUCLEOTIDE SEQUENCE [LARGE SCALE GENOMIC DNA]</scope>
    <source>
        <strain evidence="4">DSM 13965</strain>
    </source>
</reference>
<accession>K6Q233</accession>
<dbReference type="GO" id="GO:0030288">
    <property type="term" value="C:outer membrane-bounded periplasmic space"/>
    <property type="evidence" value="ECO:0007669"/>
    <property type="project" value="TreeGrafter"/>
</dbReference>
<evidence type="ECO:0000256" key="1">
    <source>
        <dbReference type="ARBA" id="ARBA00022801"/>
    </source>
</evidence>
<dbReference type="InterPro" id="IPR050695">
    <property type="entry name" value="N-acetylmuramoyl_amidase_3"/>
</dbReference>
<protein>
    <submittedName>
        <fullName evidence="4">N-acetylmuramoyl-L-alanine amidase</fullName>
    </submittedName>
</protein>
<dbReference type="Proteomes" id="UP000005710">
    <property type="component" value="Unassembled WGS sequence"/>
</dbReference>
<evidence type="ECO:0000313" key="5">
    <source>
        <dbReference type="Proteomes" id="UP000005710"/>
    </source>
</evidence>
<organism evidence="4 5">
    <name type="scientific">Thermaerobacter subterraneus DSM 13965</name>
    <dbReference type="NCBI Taxonomy" id="867903"/>
    <lineage>
        <taxon>Bacteria</taxon>
        <taxon>Bacillati</taxon>
        <taxon>Bacillota</taxon>
        <taxon>Clostridia</taxon>
        <taxon>Eubacteriales</taxon>
        <taxon>Clostridiales Family XVII. Incertae Sedis</taxon>
        <taxon>Thermaerobacter</taxon>
    </lineage>
</organism>
<dbReference type="Gene3D" id="3.40.630.40">
    <property type="entry name" value="Zn-dependent exopeptidases"/>
    <property type="match status" value="1"/>
</dbReference>
<proteinExistence type="predicted"/>
<feature type="region of interest" description="Disordered" evidence="2">
    <location>
        <begin position="190"/>
        <end position="211"/>
    </location>
</feature>
<dbReference type="GO" id="GO:0009253">
    <property type="term" value="P:peptidoglycan catabolic process"/>
    <property type="evidence" value="ECO:0007669"/>
    <property type="project" value="InterPro"/>
</dbReference>
<comment type="caution">
    <text evidence="4">The sequence shown here is derived from an EMBL/GenBank/DDBJ whole genome shotgun (WGS) entry which is preliminary data.</text>
</comment>
<dbReference type="Pfam" id="PF01520">
    <property type="entry name" value="Amidase_3"/>
    <property type="match status" value="1"/>
</dbReference>
<reference evidence="4" key="1">
    <citation type="submission" date="2010-10" db="EMBL/GenBank/DDBJ databases">
        <authorList>
            <consortium name="US DOE Joint Genome Institute (JGI-PGF)"/>
            <person name="Lucas S."/>
            <person name="Copeland A."/>
            <person name="Lapidus A."/>
            <person name="Bruce D."/>
            <person name="Goodwin L."/>
            <person name="Pitluck S."/>
            <person name="Kyrpides N."/>
            <person name="Mavromatis K."/>
            <person name="Detter J.C."/>
            <person name="Han C."/>
            <person name="Land M."/>
            <person name="Hauser L."/>
            <person name="Markowitz V."/>
            <person name="Cheng J.-F."/>
            <person name="Hugenholtz P."/>
            <person name="Woyke T."/>
            <person name="Wu D."/>
            <person name="Pukall R."/>
            <person name="Wahrenburg C."/>
            <person name="Brambilla E."/>
            <person name="Klenk H.-P."/>
            <person name="Eisen J.A."/>
        </authorList>
    </citation>
    <scope>NUCLEOTIDE SEQUENCE [LARGE SCALE GENOMIC DNA]</scope>
    <source>
        <strain evidence="4">DSM 13965</strain>
    </source>
</reference>
<dbReference type="GO" id="GO:0042834">
    <property type="term" value="F:peptidoglycan binding"/>
    <property type="evidence" value="ECO:0007669"/>
    <property type="project" value="InterPro"/>
</dbReference>
<dbReference type="InterPro" id="IPR036680">
    <property type="entry name" value="SPOR-like_sf"/>
</dbReference>
<dbReference type="PANTHER" id="PTHR30404:SF0">
    <property type="entry name" value="N-ACETYLMURAMOYL-L-ALANINE AMIDASE AMIC"/>
    <property type="match status" value="1"/>
</dbReference>
<dbReference type="HOGENOM" id="CLU_014322_9_2_9"/>
<dbReference type="AlphaFoldDB" id="K6Q233"/>
<name>K6Q233_9FIRM</name>
<dbReference type="CDD" id="cd02696">
    <property type="entry name" value="MurNAc-LAA"/>
    <property type="match status" value="1"/>
</dbReference>
<dbReference type="PROSITE" id="PS51724">
    <property type="entry name" value="SPOR"/>
    <property type="match status" value="1"/>
</dbReference>
<dbReference type="SUPFAM" id="SSF53187">
    <property type="entry name" value="Zn-dependent exopeptidases"/>
    <property type="match status" value="1"/>
</dbReference>
<feature type="domain" description="SPOR" evidence="3">
    <location>
        <begin position="212"/>
        <end position="252"/>
    </location>
</feature>
<dbReference type="EMBL" id="AENY02000002">
    <property type="protein sequence ID" value="EKP95029.1"/>
    <property type="molecule type" value="Genomic_DNA"/>
</dbReference>
<evidence type="ECO:0000259" key="3">
    <source>
        <dbReference type="PROSITE" id="PS51724"/>
    </source>
</evidence>
<dbReference type="InterPro" id="IPR002508">
    <property type="entry name" value="MurNAc-LAA_cat"/>
</dbReference>
<dbReference type="SUPFAM" id="SSF110997">
    <property type="entry name" value="Sporulation related repeat"/>
    <property type="match status" value="1"/>
</dbReference>
<keyword evidence="1" id="KW-0378">Hydrolase</keyword>
<dbReference type="Gene3D" id="3.30.70.1070">
    <property type="entry name" value="Sporulation related repeat"/>
    <property type="match status" value="1"/>
</dbReference>
<dbReference type="STRING" id="867903.ThesuDRAFT_00755"/>
<evidence type="ECO:0000256" key="2">
    <source>
        <dbReference type="SAM" id="MobiDB-lite"/>
    </source>
</evidence>
<dbReference type="eggNOG" id="COG0860">
    <property type="taxonomic scope" value="Bacteria"/>
</dbReference>
<keyword evidence="5" id="KW-1185">Reference proteome</keyword>
<dbReference type="SMART" id="SM00646">
    <property type="entry name" value="Ami_3"/>
    <property type="match status" value="1"/>
</dbReference>
<dbReference type="InterPro" id="IPR007730">
    <property type="entry name" value="SPOR-like_dom"/>
</dbReference>
<sequence length="252" mass="27964">MPKVYLDPGHGGSDPGAVGNGLVEKDINLAIARRVRVHLVRHGLAVRMSRTGDQTRPLRARTDEANAWGADVYVSIHCNAYVDESANGFEVWHSVQPGSRSRILARYLVQWLDRLTPLANRGARSRAGRGGRDYYHVIRESRMPAVIVECGFITNRRDARYLGSASGQAQVAEAIARGLLEYFGRNWIPPGPPAEEPAAPPAPPGQEAEQPEPRGVWYRVIIGSFRNQANAERLARRAREAGFDVWIDQVRL</sequence>
<evidence type="ECO:0000313" key="4">
    <source>
        <dbReference type="EMBL" id="EKP95029.1"/>
    </source>
</evidence>
<gene>
    <name evidence="4" type="ORF">ThesuDRAFT_00755</name>
</gene>
<dbReference type="PANTHER" id="PTHR30404">
    <property type="entry name" value="N-ACETYLMURAMOYL-L-ALANINE AMIDASE"/>
    <property type="match status" value="1"/>
</dbReference>
<dbReference type="RefSeq" id="WP_006903028.1">
    <property type="nucleotide sequence ID" value="NZ_JH976535.1"/>
</dbReference>
<dbReference type="GO" id="GO:0008745">
    <property type="term" value="F:N-acetylmuramoyl-L-alanine amidase activity"/>
    <property type="evidence" value="ECO:0007669"/>
    <property type="project" value="InterPro"/>
</dbReference>
<feature type="compositionally biased region" description="Pro residues" evidence="2">
    <location>
        <begin position="190"/>
        <end position="204"/>
    </location>
</feature>
<dbReference type="Pfam" id="PF05036">
    <property type="entry name" value="SPOR"/>
    <property type="match status" value="1"/>
</dbReference>